<reference evidence="3" key="1">
    <citation type="submission" date="2016-06" db="EMBL/GenBank/DDBJ databases">
        <title>Complete genome sequence of Actinoalloteichus fjordicus DSM 46855 (=ADI127-17), type strain of the new species Actinoalloteichus fjordicus.</title>
        <authorList>
            <person name="Ruckert C."/>
            <person name="Nouioui I."/>
            <person name="Willmese J."/>
            <person name="van Wezel G."/>
            <person name="Klenk H.-P."/>
            <person name="Kalinowski J."/>
            <person name="Zotchev S.B."/>
        </authorList>
    </citation>
    <scope>NUCLEOTIDE SEQUENCE [LARGE SCALE GENOMIC DNA]</scope>
    <source>
        <strain evidence="3">ADI127-7</strain>
    </source>
</reference>
<protein>
    <submittedName>
        <fullName evidence="2">Uncharacterized protein</fullName>
    </submittedName>
</protein>
<dbReference type="AlphaFoldDB" id="A0AAC9PU82"/>
<sequence>MTAMAACPPETSSVPCAEESTEGRPRHAESVPVTGPRHASSDRYGLPVITFAVLRETITQRLAQCRADETPESWRGLLDIVARLSENDTAAARIADAAPGADADTAGRTEAGGPVPGPSPAAHSEDKPPACLLKPVGMDPTYPVSSGRSRFAPPASAHRGRRIGDGRDRPAGMPALGPSVTAVRTAVEESIRQAQEALSEFHRGSDQARRALAQADGRHARPNVPPLPLPTWPDADTDIDRWWFRAGLAAEARALPQLAGDLEERARRIARQTLAAIAAWERPAGYSKQVAAGAPQRQQTPPSMHVTVGDGIHRCRRITIFGAPVRLPADPAGDGCAREGSNAAGYGDLATDTERGQGMNVENDDGAGDGLRSPHDLGSGAADGAGATEDHDHGWLTRLNGDASLASLRSAEGRDLRNALADLDALVAFELMPVDRLTIGSNGESALPDGLITRFLTSESRLGGDRLLRESAGELCDFLLSARFPAMVRAAHDRLDRDRRWQADRRAALAPLLTAARSYGPEARLLRRRIEIGMRFMALEIEFTAARARIRAGSTRHGAEKAAVDVDPRPRIIGPCRPLPRR</sequence>
<feature type="compositionally biased region" description="Low complexity" evidence="1">
    <location>
        <begin position="97"/>
        <end position="113"/>
    </location>
</feature>
<dbReference type="Proteomes" id="UP000185511">
    <property type="component" value="Chromosome"/>
</dbReference>
<evidence type="ECO:0000313" key="3">
    <source>
        <dbReference type="Proteomes" id="UP000185511"/>
    </source>
</evidence>
<feature type="compositionally biased region" description="Low complexity" evidence="1">
    <location>
        <begin position="376"/>
        <end position="387"/>
    </location>
</feature>
<name>A0AAC9PU82_9PSEU</name>
<feature type="region of interest" description="Disordered" evidence="1">
    <location>
        <begin position="97"/>
        <end position="129"/>
    </location>
</feature>
<accession>A0AAC9PU82</accession>
<feature type="region of interest" description="Disordered" evidence="1">
    <location>
        <begin position="1"/>
        <end position="40"/>
    </location>
</feature>
<evidence type="ECO:0000256" key="1">
    <source>
        <dbReference type="SAM" id="MobiDB-lite"/>
    </source>
</evidence>
<evidence type="ECO:0000313" key="2">
    <source>
        <dbReference type="EMBL" id="APU16805.1"/>
    </source>
</evidence>
<gene>
    <name evidence="2" type="ORF">UA74_23935</name>
</gene>
<dbReference type="KEGG" id="acad:UA74_23935"/>
<keyword evidence="3" id="KW-1185">Reference proteome</keyword>
<feature type="region of interest" description="Disordered" evidence="1">
    <location>
        <begin position="142"/>
        <end position="177"/>
    </location>
</feature>
<dbReference type="EMBL" id="CP016076">
    <property type="protein sequence ID" value="APU16805.1"/>
    <property type="molecule type" value="Genomic_DNA"/>
</dbReference>
<feature type="region of interest" description="Disordered" evidence="1">
    <location>
        <begin position="341"/>
        <end position="389"/>
    </location>
</feature>
<proteinExistence type="predicted"/>
<organism evidence="2 3">
    <name type="scientific">Actinoalloteichus fjordicus</name>
    <dbReference type="NCBI Taxonomy" id="1612552"/>
    <lineage>
        <taxon>Bacteria</taxon>
        <taxon>Bacillati</taxon>
        <taxon>Actinomycetota</taxon>
        <taxon>Actinomycetes</taxon>
        <taxon>Pseudonocardiales</taxon>
        <taxon>Pseudonocardiaceae</taxon>
        <taxon>Actinoalloteichus</taxon>
    </lineage>
</organism>